<reference evidence="1 2" key="2">
    <citation type="journal article" date="2021" name="Curr. Genet.">
        <title>Genetic response to nitrogen starvation in the aggressive Eucalyptus foliar pathogen Teratosphaeria destructans.</title>
        <authorList>
            <person name="Havenga M."/>
            <person name="Wingfield B.D."/>
            <person name="Wingfield M.J."/>
            <person name="Dreyer L.L."/>
            <person name="Roets F."/>
            <person name="Aylward J."/>
        </authorList>
    </citation>
    <scope>NUCLEOTIDE SEQUENCE [LARGE SCALE GENOMIC DNA]</scope>
    <source>
        <strain evidence="1">CMW44962</strain>
    </source>
</reference>
<protein>
    <submittedName>
        <fullName evidence="1">Uncharacterized protein</fullName>
    </submittedName>
</protein>
<evidence type="ECO:0000313" key="1">
    <source>
        <dbReference type="EMBL" id="KAH9822725.1"/>
    </source>
</evidence>
<dbReference type="AlphaFoldDB" id="A0A9W7SLL1"/>
<organism evidence="1 2">
    <name type="scientific">Teratosphaeria destructans</name>
    <dbReference type="NCBI Taxonomy" id="418781"/>
    <lineage>
        <taxon>Eukaryota</taxon>
        <taxon>Fungi</taxon>
        <taxon>Dikarya</taxon>
        <taxon>Ascomycota</taxon>
        <taxon>Pezizomycotina</taxon>
        <taxon>Dothideomycetes</taxon>
        <taxon>Dothideomycetidae</taxon>
        <taxon>Mycosphaerellales</taxon>
        <taxon>Teratosphaeriaceae</taxon>
        <taxon>Teratosphaeria</taxon>
    </lineage>
</organism>
<comment type="caution">
    <text evidence="1">The sequence shown here is derived from an EMBL/GenBank/DDBJ whole genome shotgun (WGS) entry which is preliminary data.</text>
</comment>
<keyword evidence="2" id="KW-1185">Reference proteome</keyword>
<evidence type="ECO:0000313" key="2">
    <source>
        <dbReference type="Proteomes" id="UP001138500"/>
    </source>
</evidence>
<accession>A0A9W7SLL1</accession>
<name>A0A9W7SLL1_9PEZI</name>
<gene>
    <name evidence="1" type="ORF">Tdes44962_MAKER04694</name>
</gene>
<sequence length="61" mass="6559">MAVELTVFVDLGEVLLDGLAGHVVVDKTGDFIPGDQDVVLDSDMVDAEEDELIEIGWKKSA</sequence>
<proteinExistence type="predicted"/>
<reference evidence="1 2" key="1">
    <citation type="journal article" date="2018" name="IMA Fungus">
        <title>IMA Genome-F 10: Nine draft genome sequences of Claviceps purpurea s.lat., including C. arundinis, C. humidiphila, and C. cf. spartinae, pseudomolecules for the pitch canker pathogen Fusarium circinatum, draft genome of Davidsoniella eucalypti, Grosmannia galeiformis, Quambalaria eucalypti, and Teratosphaeria destructans.</title>
        <authorList>
            <person name="Wingfield B.D."/>
            <person name="Liu M."/>
            <person name="Nguyen H.D."/>
            <person name="Lane F.A."/>
            <person name="Morgan S.W."/>
            <person name="De Vos L."/>
            <person name="Wilken P.M."/>
            <person name="Duong T.A."/>
            <person name="Aylward J."/>
            <person name="Coetzee M.P."/>
            <person name="Dadej K."/>
            <person name="De Beer Z.W."/>
            <person name="Findlay W."/>
            <person name="Havenga M."/>
            <person name="Kolarik M."/>
            <person name="Menzies J.G."/>
            <person name="Naidoo K."/>
            <person name="Pochopski O."/>
            <person name="Shoukouhi P."/>
            <person name="Santana Q.C."/>
            <person name="Seifert K.A."/>
            <person name="Soal N."/>
            <person name="Steenkamp E.T."/>
            <person name="Tatham C.T."/>
            <person name="van der Nest M.A."/>
            <person name="Wingfield M.J."/>
        </authorList>
    </citation>
    <scope>NUCLEOTIDE SEQUENCE [LARGE SCALE GENOMIC DNA]</scope>
    <source>
        <strain evidence="1">CMW44962</strain>
    </source>
</reference>
<dbReference type="Proteomes" id="UP001138500">
    <property type="component" value="Unassembled WGS sequence"/>
</dbReference>
<dbReference type="EMBL" id="RIBY02002212">
    <property type="protein sequence ID" value="KAH9822725.1"/>
    <property type="molecule type" value="Genomic_DNA"/>
</dbReference>